<protein>
    <submittedName>
        <fullName evidence="1">Uncharacterized protein</fullName>
    </submittedName>
</protein>
<evidence type="ECO:0000313" key="1">
    <source>
        <dbReference type="EMBL" id="AUM62785.1"/>
    </source>
</evidence>
<reference evidence="1 2" key="1">
    <citation type="submission" date="2017-12" db="EMBL/GenBank/DDBJ databases">
        <title>Complete genome sequence of Spiroplasma monobiae MQ-1 (ATCC 33825).</title>
        <authorList>
            <person name="Tsai Y.-M."/>
            <person name="Lo W.-S."/>
            <person name="Wu P.-S."/>
            <person name="Cho S.-T."/>
            <person name="Kuo C.-H."/>
        </authorList>
    </citation>
    <scope>NUCLEOTIDE SEQUENCE [LARGE SCALE GENOMIC DNA]</scope>
    <source>
        <strain evidence="1 2">MQ-1</strain>
    </source>
</reference>
<evidence type="ECO:0000313" key="2">
    <source>
        <dbReference type="Proteomes" id="UP000234790"/>
    </source>
</evidence>
<accession>A0A2K9LWL0</accession>
<dbReference type="EMBL" id="CP025543">
    <property type="protein sequence ID" value="AUM62785.1"/>
    <property type="molecule type" value="Genomic_DNA"/>
</dbReference>
<dbReference type="KEGG" id="smoo:SMONO_v1c05360"/>
<proteinExistence type="predicted"/>
<dbReference type="OrthoDB" id="389852at2"/>
<sequence length="81" mass="9452">MKEYICSNCSKPAELKKINQLNTIIVFCKDCAIKEFNAQHTENNNIECDSCRKPSQYMTVSQLNRIKNLCENCLLKDYKEI</sequence>
<gene>
    <name evidence="1" type="ORF">SMONO_v1c05360</name>
</gene>
<name>A0A2K9LWL0_SPISQ</name>
<dbReference type="Proteomes" id="UP000234790">
    <property type="component" value="Chromosome"/>
</dbReference>
<organism evidence="1 2">
    <name type="scientific">Spiroplasma monobiae MQ-1</name>
    <dbReference type="NCBI Taxonomy" id="1336748"/>
    <lineage>
        <taxon>Bacteria</taxon>
        <taxon>Bacillati</taxon>
        <taxon>Mycoplasmatota</taxon>
        <taxon>Mollicutes</taxon>
        <taxon>Entomoplasmatales</taxon>
        <taxon>Spiroplasmataceae</taxon>
        <taxon>Spiroplasma</taxon>
    </lineage>
</organism>
<dbReference type="RefSeq" id="WP_101780837.1">
    <property type="nucleotide sequence ID" value="NZ_CP025543.1"/>
</dbReference>
<keyword evidence="2" id="KW-1185">Reference proteome</keyword>
<dbReference type="AlphaFoldDB" id="A0A2K9LWL0"/>